<reference evidence="4 5" key="1">
    <citation type="submission" date="2016-10" db="EMBL/GenBank/DDBJ databases">
        <authorList>
            <person name="de Groot N.N."/>
        </authorList>
    </citation>
    <scope>NUCLEOTIDE SEQUENCE [LARGE SCALE GENOMIC DNA]</scope>
    <source>
        <strain evidence="4 5">DSM 26880</strain>
    </source>
</reference>
<dbReference type="EMBL" id="FNPF01000029">
    <property type="protein sequence ID" value="SDY91391.1"/>
    <property type="molecule type" value="Genomic_DNA"/>
</dbReference>
<accession>A0A1H3NR38</accession>
<name>A0A1H3NR38_9RHOB</name>
<dbReference type="InterPro" id="IPR046342">
    <property type="entry name" value="CBS_dom_sf"/>
</dbReference>
<evidence type="ECO:0000313" key="5">
    <source>
        <dbReference type="Proteomes" id="UP000199286"/>
    </source>
</evidence>
<dbReference type="SMART" id="SM00116">
    <property type="entry name" value="CBS"/>
    <property type="match status" value="2"/>
</dbReference>
<dbReference type="STRING" id="321339.SAMN05444340_12911"/>
<evidence type="ECO:0000256" key="1">
    <source>
        <dbReference type="ARBA" id="ARBA00023122"/>
    </source>
</evidence>
<feature type="domain" description="CBS" evidence="3">
    <location>
        <begin position="76"/>
        <end position="133"/>
    </location>
</feature>
<dbReference type="InterPro" id="IPR051257">
    <property type="entry name" value="Diverse_CBS-Domain"/>
</dbReference>
<dbReference type="PANTHER" id="PTHR43080">
    <property type="entry name" value="CBS DOMAIN-CONTAINING PROTEIN CBSX3, MITOCHONDRIAL"/>
    <property type="match status" value="1"/>
</dbReference>
<keyword evidence="1 2" id="KW-0129">CBS domain</keyword>
<evidence type="ECO:0000313" key="4">
    <source>
        <dbReference type="EMBL" id="SDY91391.1"/>
    </source>
</evidence>
<dbReference type="SUPFAM" id="SSF54631">
    <property type="entry name" value="CBS-domain pair"/>
    <property type="match status" value="1"/>
</dbReference>
<dbReference type="InterPro" id="IPR000644">
    <property type="entry name" value="CBS_dom"/>
</dbReference>
<gene>
    <name evidence="4" type="ORF">SAMN05444340_12911</name>
</gene>
<dbReference type="PROSITE" id="PS51371">
    <property type="entry name" value="CBS"/>
    <property type="match status" value="1"/>
</dbReference>
<organism evidence="4 5">
    <name type="scientific">Citreimonas salinaria</name>
    <dbReference type="NCBI Taxonomy" id="321339"/>
    <lineage>
        <taxon>Bacteria</taxon>
        <taxon>Pseudomonadati</taxon>
        <taxon>Pseudomonadota</taxon>
        <taxon>Alphaproteobacteria</taxon>
        <taxon>Rhodobacterales</taxon>
        <taxon>Roseobacteraceae</taxon>
        <taxon>Citreimonas</taxon>
    </lineage>
</organism>
<dbReference type="AlphaFoldDB" id="A0A1H3NR38"/>
<dbReference type="PANTHER" id="PTHR43080:SF2">
    <property type="entry name" value="CBS DOMAIN-CONTAINING PROTEIN"/>
    <property type="match status" value="1"/>
</dbReference>
<dbReference type="Proteomes" id="UP000199286">
    <property type="component" value="Unassembled WGS sequence"/>
</dbReference>
<protein>
    <submittedName>
        <fullName evidence="4">CBS domain-containing protein</fullName>
    </submittedName>
</protein>
<dbReference type="RefSeq" id="WP_245710960.1">
    <property type="nucleotide sequence ID" value="NZ_FNPF01000029.1"/>
</dbReference>
<dbReference type="Pfam" id="PF00571">
    <property type="entry name" value="CBS"/>
    <property type="match status" value="2"/>
</dbReference>
<sequence>MVAIEKFLPTARKRMCCIGSDAALLQAARLLESGHDMLLVCEADGRMIGVLTKTDAVRQIGICTGASCTAPVIEAMTSAVTTATPEGQLREVWEIMKARGFKNIPVVDPHGTPLGVLNARDVLQILWHDVQKEEELLFNYVMNVGYR</sequence>
<dbReference type="Gene3D" id="3.10.580.10">
    <property type="entry name" value="CBS-domain"/>
    <property type="match status" value="1"/>
</dbReference>
<dbReference type="CDD" id="cd02205">
    <property type="entry name" value="CBS_pair_SF"/>
    <property type="match status" value="1"/>
</dbReference>
<proteinExistence type="predicted"/>
<evidence type="ECO:0000256" key="2">
    <source>
        <dbReference type="PROSITE-ProRule" id="PRU00703"/>
    </source>
</evidence>
<keyword evidence="5" id="KW-1185">Reference proteome</keyword>
<evidence type="ECO:0000259" key="3">
    <source>
        <dbReference type="PROSITE" id="PS51371"/>
    </source>
</evidence>